<keyword evidence="3" id="KW-1185">Reference proteome</keyword>
<dbReference type="Proteomes" id="UP000237271">
    <property type="component" value="Unassembled WGS sequence"/>
</dbReference>
<dbReference type="OrthoDB" id="79921at2759"/>
<name>A0A2P4WW13_9STRA</name>
<comment type="caution">
    <text evidence="2">The sequence shown here is derived from an EMBL/GenBank/DDBJ whole genome shotgun (WGS) entry which is preliminary data.</text>
</comment>
<feature type="region of interest" description="Disordered" evidence="1">
    <location>
        <begin position="594"/>
        <end position="640"/>
    </location>
</feature>
<evidence type="ECO:0000256" key="1">
    <source>
        <dbReference type="SAM" id="MobiDB-lite"/>
    </source>
</evidence>
<protein>
    <recommendedName>
        <fullName evidence="4">SH3 domain-containing protein</fullName>
    </recommendedName>
</protein>
<proteinExistence type="predicted"/>
<evidence type="ECO:0000313" key="3">
    <source>
        <dbReference type="Proteomes" id="UP000237271"/>
    </source>
</evidence>
<organism evidence="2 3">
    <name type="scientific">Phytophthora palmivora</name>
    <dbReference type="NCBI Taxonomy" id="4796"/>
    <lineage>
        <taxon>Eukaryota</taxon>
        <taxon>Sar</taxon>
        <taxon>Stramenopiles</taxon>
        <taxon>Oomycota</taxon>
        <taxon>Peronosporomycetes</taxon>
        <taxon>Peronosporales</taxon>
        <taxon>Peronosporaceae</taxon>
        <taxon>Phytophthora</taxon>
    </lineage>
</organism>
<sequence>MRWYCVHPSLPLQAELRIRAAPDSNAAERSRICQGRAIAACSPIFYVPGDSIDVDTIAWLQVAYQDVDSGTTEGGFVMAALPDGTELVTPWELTDFYGCCEVVDSGALLFDGPQEMAKTLGSVSGINFLYCIVEENDKRVRVFHPEMESVWIEKKNVQMVCTRLKHEECSTLHTFYELNEALPEEAQIAIREFPSKEAQTVGLLSRGETLEVIVRGGNWLQIAGGLVDKAWVMWRTDALELLQEAPDVCSNTCKRIETKIADTVDGRNIADQAGWGDAQVEPSSFSQTVDETTSTSPVALGIDEVAAREIDKASDVVTTANAKSVNVTSAVAVFPTSSTTEGDAIYTKSGESLAGWYNGKIRPASTALNGEDDIVSVDDSLVAAAVDDDGITTASGFVLDNNADDVEHGQAHQTWDDRPIRPAISRSTIAEPETDLDGIDDINSVGVVDWQHEIESDATVINNEVESEIVDTMLNHAIESDAAVIDEQVELAVPEHYGASESAAFDKGEVAEIVQTTSHLDTDVDSSTIDDARNVEFVQASCDPDIKFDTAAIDYTEETRFGQAISDQNDTGIDPAATDDGRDVELVDAMTNHNAGSESGAVNDLGEPQLGQTSPDKGTDNSSPIDNAEEIGSVDRAPDHDIDIDSAVIDDTELEFVDTAPDQDTDINFSTIDDETEVGLALKHDTDIDSSAVCDAVEVERVKNAPVHGPDIEYEEMELVEPAPAPD</sequence>
<evidence type="ECO:0008006" key="4">
    <source>
        <dbReference type="Google" id="ProtNLM"/>
    </source>
</evidence>
<feature type="compositionally biased region" description="Polar residues" evidence="1">
    <location>
        <begin position="610"/>
        <end position="625"/>
    </location>
</feature>
<dbReference type="EMBL" id="NCKW01020688">
    <property type="protein sequence ID" value="POM57495.1"/>
    <property type="molecule type" value="Genomic_DNA"/>
</dbReference>
<evidence type="ECO:0000313" key="2">
    <source>
        <dbReference type="EMBL" id="POM57495.1"/>
    </source>
</evidence>
<feature type="non-terminal residue" evidence="2">
    <location>
        <position position="727"/>
    </location>
</feature>
<gene>
    <name evidence="2" type="ORF">PHPALM_37983</name>
</gene>
<dbReference type="AlphaFoldDB" id="A0A2P4WW13"/>
<reference evidence="2 3" key="1">
    <citation type="journal article" date="2017" name="Genome Biol. Evol.">
        <title>Phytophthora megakarya and P. palmivora, closely related causal agents of cacao black pod rot, underwent increases in genome sizes and gene numbers by different mechanisms.</title>
        <authorList>
            <person name="Ali S.S."/>
            <person name="Shao J."/>
            <person name="Lary D.J."/>
            <person name="Kronmiller B."/>
            <person name="Shen D."/>
            <person name="Strem M.D."/>
            <person name="Amoako-Attah I."/>
            <person name="Akrofi A.Y."/>
            <person name="Begoude B.A."/>
            <person name="Ten Hoopen G.M."/>
            <person name="Coulibaly K."/>
            <person name="Kebe B.I."/>
            <person name="Melnick R.L."/>
            <person name="Guiltinan M.J."/>
            <person name="Tyler B.M."/>
            <person name="Meinhardt L.W."/>
            <person name="Bailey B.A."/>
        </authorList>
    </citation>
    <scope>NUCLEOTIDE SEQUENCE [LARGE SCALE GENOMIC DNA]</scope>
    <source>
        <strain evidence="3">sbr112.9</strain>
    </source>
</reference>
<accession>A0A2P4WW13</accession>